<dbReference type="InterPro" id="IPR000994">
    <property type="entry name" value="Pept_M24"/>
</dbReference>
<gene>
    <name evidence="5" type="ORF">BACCAP_04386</name>
</gene>
<evidence type="ECO:0000313" key="5">
    <source>
        <dbReference type="EMBL" id="EDM97911.1"/>
    </source>
</evidence>
<dbReference type="FunFam" id="3.90.230.10:FF:000014">
    <property type="entry name" value="Aminopeptidase P family protein"/>
    <property type="match status" value="1"/>
</dbReference>
<organism evidence="5 6">
    <name type="scientific">Pseudoflavonifractor capillosus ATCC 29799</name>
    <dbReference type="NCBI Taxonomy" id="411467"/>
    <lineage>
        <taxon>Bacteria</taxon>
        <taxon>Bacillati</taxon>
        <taxon>Bacillota</taxon>
        <taxon>Clostridia</taxon>
        <taxon>Eubacteriales</taxon>
        <taxon>Oscillospiraceae</taxon>
        <taxon>Pseudoflavonifractor</taxon>
    </lineage>
</organism>
<dbReference type="PANTHER" id="PTHR46112">
    <property type="entry name" value="AMINOPEPTIDASE"/>
    <property type="match status" value="1"/>
</dbReference>
<reference evidence="5 6" key="2">
    <citation type="submission" date="2007-06" db="EMBL/GenBank/DDBJ databases">
        <title>Draft genome sequence of Pseudoflavonifractor capillosus ATCC 29799.</title>
        <authorList>
            <person name="Sudarsanam P."/>
            <person name="Ley R."/>
            <person name="Guruge J."/>
            <person name="Turnbaugh P.J."/>
            <person name="Mahowald M."/>
            <person name="Liep D."/>
            <person name="Gordon J."/>
        </authorList>
    </citation>
    <scope>NUCLEOTIDE SEQUENCE [LARGE SCALE GENOMIC DNA]</scope>
    <source>
        <strain evidence="5 6">ATCC 29799</strain>
    </source>
</reference>
<feature type="domain" description="Creatinase N-terminal" evidence="4">
    <location>
        <begin position="4"/>
        <end position="130"/>
    </location>
</feature>
<dbReference type="eggNOG" id="COG0006">
    <property type="taxonomic scope" value="Bacteria"/>
</dbReference>
<proteinExistence type="inferred from homology"/>
<keyword evidence="2" id="KW-0378">Hydrolase</keyword>
<keyword evidence="6" id="KW-1185">Reference proteome</keyword>
<sequence>MNHLKQIAAKLPEYEIDAMLLSSAPGEFYGVGFHGEGYVVVTANECRYFTDSRYIEAAEKTVTGASITMTDRGHSYPALIQKSINELGIRKLGFEEGYMTVAEYKRLEGVVSELNVEMVPAQGLVNGLRAAKDQEELDAMVQAQRISERAFDEILKFIKPGVTEKEIAAKLEYDMLRFGAQKMSFDPIVVSGPNGSLPHGVPSDKKVENGEFITMDFGCIYNGYCSDMTRTVALGEPTEEMRKVYNVVLQAQLAGLAASKAGVTGKSIDAAARKVIEDAGYGEYFGHGYGHSVGIEIHEAPNANLRDETLMPVGAAVSAEPGIYLPGRFGVRIEDVAIMTEDGCIDITKAPKDLIVL</sequence>
<dbReference type="Gene3D" id="3.90.230.10">
    <property type="entry name" value="Creatinase/methionine aminopeptidase superfamily"/>
    <property type="match status" value="1"/>
</dbReference>
<dbReference type="STRING" id="411467.BACCAP_04386"/>
<protein>
    <submittedName>
        <fullName evidence="5">Creatinase</fullName>
    </submittedName>
</protein>
<dbReference type="InterPro" id="IPR029149">
    <property type="entry name" value="Creatin/AminoP/Spt16_N"/>
</dbReference>
<dbReference type="Gene3D" id="3.40.350.10">
    <property type="entry name" value="Creatinase/prolidase N-terminal domain"/>
    <property type="match status" value="1"/>
</dbReference>
<dbReference type="RefSeq" id="WP_006574862.1">
    <property type="nucleotide sequence ID" value="NZ_AAXG02000047.1"/>
</dbReference>
<dbReference type="SUPFAM" id="SSF53092">
    <property type="entry name" value="Creatinase/prolidase N-terminal domain"/>
    <property type="match status" value="1"/>
</dbReference>
<dbReference type="Proteomes" id="UP000003639">
    <property type="component" value="Unassembled WGS sequence"/>
</dbReference>
<name>A6P1L9_9FIRM</name>
<comment type="similarity">
    <text evidence="1">Belongs to the peptidase M24B family.</text>
</comment>
<evidence type="ECO:0000313" key="6">
    <source>
        <dbReference type="Proteomes" id="UP000003639"/>
    </source>
</evidence>
<dbReference type="SUPFAM" id="SSF55920">
    <property type="entry name" value="Creatinase/aminopeptidase"/>
    <property type="match status" value="1"/>
</dbReference>
<dbReference type="PANTHER" id="PTHR46112:SF3">
    <property type="entry name" value="AMINOPEPTIDASE YPDF"/>
    <property type="match status" value="1"/>
</dbReference>
<feature type="domain" description="Peptidase M24" evidence="3">
    <location>
        <begin position="139"/>
        <end position="341"/>
    </location>
</feature>
<dbReference type="CDD" id="cd01092">
    <property type="entry name" value="APP-like"/>
    <property type="match status" value="1"/>
</dbReference>
<dbReference type="Pfam" id="PF01321">
    <property type="entry name" value="Creatinase_N"/>
    <property type="match status" value="1"/>
</dbReference>
<dbReference type="AlphaFoldDB" id="A6P1L9"/>
<dbReference type="InterPro" id="IPR036005">
    <property type="entry name" value="Creatinase/aminopeptidase-like"/>
</dbReference>
<comment type="caution">
    <text evidence="5">The sequence shown here is derived from an EMBL/GenBank/DDBJ whole genome shotgun (WGS) entry which is preliminary data.</text>
</comment>
<dbReference type="Pfam" id="PF00557">
    <property type="entry name" value="Peptidase_M24"/>
    <property type="match status" value="1"/>
</dbReference>
<dbReference type="InterPro" id="IPR050659">
    <property type="entry name" value="Peptidase_M24B"/>
</dbReference>
<dbReference type="InterPro" id="IPR000587">
    <property type="entry name" value="Creatinase_N"/>
</dbReference>
<accession>A6P1L9</accession>
<evidence type="ECO:0000256" key="1">
    <source>
        <dbReference type="ARBA" id="ARBA00008766"/>
    </source>
</evidence>
<evidence type="ECO:0000259" key="4">
    <source>
        <dbReference type="Pfam" id="PF01321"/>
    </source>
</evidence>
<evidence type="ECO:0000259" key="3">
    <source>
        <dbReference type="Pfam" id="PF00557"/>
    </source>
</evidence>
<reference evidence="5 6" key="1">
    <citation type="submission" date="2007-04" db="EMBL/GenBank/DDBJ databases">
        <authorList>
            <person name="Fulton L."/>
            <person name="Clifton S."/>
            <person name="Fulton B."/>
            <person name="Xu J."/>
            <person name="Minx P."/>
            <person name="Pepin K.H."/>
            <person name="Johnson M."/>
            <person name="Thiruvilangam P."/>
            <person name="Bhonagiri V."/>
            <person name="Nash W.E."/>
            <person name="Mardis E.R."/>
            <person name="Wilson R.K."/>
        </authorList>
    </citation>
    <scope>NUCLEOTIDE SEQUENCE [LARGE SCALE GENOMIC DNA]</scope>
    <source>
        <strain evidence="5 6">ATCC 29799</strain>
    </source>
</reference>
<evidence type="ECO:0000256" key="2">
    <source>
        <dbReference type="ARBA" id="ARBA00022801"/>
    </source>
</evidence>
<dbReference type="GO" id="GO:0016787">
    <property type="term" value="F:hydrolase activity"/>
    <property type="evidence" value="ECO:0007669"/>
    <property type="project" value="UniProtKB-KW"/>
</dbReference>
<dbReference type="OrthoDB" id="9806388at2"/>
<dbReference type="EMBL" id="AAXG02000047">
    <property type="protein sequence ID" value="EDM97911.1"/>
    <property type="molecule type" value="Genomic_DNA"/>
</dbReference>